<accession>A0A4Y7T2E5</accession>
<feature type="transmembrane region" description="Helical" evidence="1">
    <location>
        <begin position="211"/>
        <end position="229"/>
    </location>
</feature>
<dbReference type="AlphaFoldDB" id="A0A4Y7T2E5"/>
<gene>
    <name evidence="2" type="ORF">FA13DRAFT_1690742</name>
</gene>
<evidence type="ECO:0000256" key="1">
    <source>
        <dbReference type="SAM" id="Phobius"/>
    </source>
</evidence>
<feature type="transmembrane region" description="Helical" evidence="1">
    <location>
        <begin position="167"/>
        <end position="190"/>
    </location>
</feature>
<proteinExistence type="predicted"/>
<comment type="caution">
    <text evidence="2">The sequence shown here is derived from an EMBL/GenBank/DDBJ whole genome shotgun (WGS) entry which is preliminary data.</text>
</comment>
<keyword evidence="1" id="KW-0812">Transmembrane</keyword>
<feature type="transmembrane region" description="Helical" evidence="1">
    <location>
        <begin position="245"/>
        <end position="262"/>
    </location>
</feature>
<dbReference type="EMBL" id="QPFP01000033">
    <property type="protein sequence ID" value="TEB28326.1"/>
    <property type="molecule type" value="Genomic_DNA"/>
</dbReference>
<keyword evidence="1" id="KW-1133">Transmembrane helix</keyword>
<dbReference type="OrthoDB" id="4261061at2759"/>
<name>A0A4Y7T2E5_COPMI</name>
<keyword evidence="1" id="KW-0472">Membrane</keyword>
<reference evidence="2 3" key="1">
    <citation type="journal article" date="2019" name="Nat. Ecol. Evol.">
        <title>Megaphylogeny resolves global patterns of mushroom evolution.</title>
        <authorList>
            <person name="Varga T."/>
            <person name="Krizsan K."/>
            <person name="Foldi C."/>
            <person name="Dima B."/>
            <person name="Sanchez-Garcia M."/>
            <person name="Sanchez-Ramirez S."/>
            <person name="Szollosi G.J."/>
            <person name="Szarkandi J.G."/>
            <person name="Papp V."/>
            <person name="Albert L."/>
            <person name="Andreopoulos W."/>
            <person name="Angelini C."/>
            <person name="Antonin V."/>
            <person name="Barry K.W."/>
            <person name="Bougher N.L."/>
            <person name="Buchanan P."/>
            <person name="Buyck B."/>
            <person name="Bense V."/>
            <person name="Catcheside P."/>
            <person name="Chovatia M."/>
            <person name="Cooper J."/>
            <person name="Damon W."/>
            <person name="Desjardin D."/>
            <person name="Finy P."/>
            <person name="Geml J."/>
            <person name="Haridas S."/>
            <person name="Hughes K."/>
            <person name="Justo A."/>
            <person name="Karasinski D."/>
            <person name="Kautmanova I."/>
            <person name="Kiss B."/>
            <person name="Kocsube S."/>
            <person name="Kotiranta H."/>
            <person name="LaButti K.M."/>
            <person name="Lechner B.E."/>
            <person name="Liimatainen K."/>
            <person name="Lipzen A."/>
            <person name="Lukacs Z."/>
            <person name="Mihaltcheva S."/>
            <person name="Morgado L.N."/>
            <person name="Niskanen T."/>
            <person name="Noordeloos M.E."/>
            <person name="Ohm R.A."/>
            <person name="Ortiz-Santana B."/>
            <person name="Ovrebo C."/>
            <person name="Racz N."/>
            <person name="Riley R."/>
            <person name="Savchenko A."/>
            <person name="Shiryaev A."/>
            <person name="Soop K."/>
            <person name="Spirin V."/>
            <person name="Szebenyi C."/>
            <person name="Tomsovsky M."/>
            <person name="Tulloss R.E."/>
            <person name="Uehling J."/>
            <person name="Grigoriev I.V."/>
            <person name="Vagvolgyi C."/>
            <person name="Papp T."/>
            <person name="Martin F.M."/>
            <person name="Miettinen O."/>
            <person name="Hibbett D.S."/>
            <person name="Nagy L.G."/>
        </authorList>
    </citation>
    <scope>NUCLEOTIDE SEQUENCE [LARGE SCALE GENOMIC DNA]</scope>
    <source>
        <strain evidence="2 3">FP101781</strain>
    </source>
</reference>
<feature type="transmembrane region" description="Helical" evidence="1">
    <location>
        <begin position="111"/>
        <end position="132"/>
    </location>
</feature>
<evidence type="ECO:0000313" key="2">
    <source>
        <dbReference type="EMBL" id="TEB28326.1"/>
    </source>
</evidence>
<evidence type="ECO:0000313" key="3">
    <source>
        <dbReference type="Proteomes" id="UP000298030"/>
    </source>
</evidence>
<keyword evidence="3" id="KW-1185">Reference proteome</keyword>
<dbReference type="STRING" id="71717.A0A4Y7T2E5"/>
<organism evidence="2 3">
    <name type="scientific">Coprinellus micaceus</name>
    <name type="common">Glistening ink-cap mushroom</name>
    <name type="synonym">Coprinus micaceus</name>
    <dbReference type="NCBI Taxonomy" id="71717"/>
    <lineage>
        <taxon>Eukaryota</taxon>
        <taxon>Fungi</taxon>
        <taxon>Dikarya</taxon>
        <taxon>Basidiomycota</taxon>
        <taxon>Agaricomycotina</taxon>
        <taxon>Agaricomycetes</taxon>
        <taxon>Agaricomycetidae</taxon>
        <taxon>Agaricales</taxon>
        <taxon>Agaricineae</taxon>
        <taxon>Psathyrellaceae</taxon>
        <taxon>Coprinellus</taxon>
    </lineage>
</organism>
<protein>
    <submittedName>
        <fullName evidence="2">Uncharacterized protein</fullName>
    </submittedName>
</protein>
<dbReference type="Proteomes" id="UP000298030">
    <property type="component" value="Unassembled WGS sequence"/>
</dbReference>
<sequence>MVGFACAIQLFVSPPFSSLSKMANRVISGFSQVNRYIFYASLMLCPAQALSGVDTRWPSNIGFLAYNAYQQYLWYRGVKAHDLHALSLVPIHQNMVSTITYAGGIPAGDNLVVTVQCLGVIALITSSTYTMWLSWMTNLQEGYGVYKFSLLGERTLSESWRYFNCLWGIWNTMEATFMICSAIWLSIRLIRTRKDPNIEHRGGCFERMLKVLWGALCIVILVGPFVYWMERIVKLNNIVSETDTISIYLFAAQVSIMVIGSVHEICKSRGRGHPPAGQTYPPIMMV</sequence>